<dbReference type="SMART" id="SM00497">
    <property type="entry name" value="IENR1"/>
    <property type="match status" value="2"/>
</dbReference>
<name>A0A1H7KNT4_OLID1</name>
<protein>
    <submittedName>
        <fullName evidence="3">NUMOD1 domain-containing protein</fullName>
    </submittedName>
</protein>
<dbReference type="Gene3D" id="1.10.10.10">
    <property type="entry name" value="Winged helix-like DNA-binding domain superfamily/Winged helix DNA-binding domain"/>
    <property type="match status" value="2"/>
</dbReference>
<evidence type="ECO:0000259" key="2">
    <source>
        <dbReference type="Pfam" id="PF07463"/>
    </source>
</evidence>
<dbReference type="InterPro" id="IPR010902">
    <property type="entry name" value="NUMOD4"/>
</dbReference>
<proteinExistence type="predicted"/>
<keyword evidence="4" id="KW-1185">Reference proteome</keyword>
<evidence type="ECO:0000313" key="3">
    <source>
        <dbReference type="EMBL" id="SEK88442.1"/>
    </source>
</evidence>
<organism evidence="3 4">
    <name type="scientific">Olivibacter domesticus</name>
    <name type="common">Pseudosphingobacterium domesticum</name>
    <dbReference type="NCBI Taxonomy" id="407022"/>
    <lineage>
        <taxon>Bacteria</taxon>
        <taxon>Pseudomonadati</taxon>
        <taxon>Bacteroidota</taxon>
        <taxon>Sphingobacteriia</taxon>
        <taxon>Sphingobacteriales</taxon>
        <taxon>Sphingobacteriaceae</taxon>
        <taxon>Olivibacter</taxon>
    </lineage>
</organism>
<evidence type="ECO:0000259" key="1">
    <source>
        <dbReference type="Pfam" id="PF07453"/>
    </source>
</evidence>
<gene>
    <name evidence="3" type="ORF">SAMN05661044_01416</name>
</gene>
<dbReference type="Pfam" id="PF07463">
    <property type="entry name" value="NUMOD4"/>
    <property type="match status" value="1"/>
</dbReference>
<dbReference type="OrthoDB" id="6631788at2"/>
<reference evidence="4" key="1">
    <citation type="submission" date="2016-10" db="EMBL/GenBank/DDBJ databases">
        <authorList>
            <person name="Varghese N."/>
            <person name="Submissions S."/>
        </authorList>
    </citation>
    <scope>NUCLEOTIDE SEQUENCE [LARGE SCALE GENOMIC DNA]</scope>
    <source>
        <strain evidence="4">DSM 18733</strain>
    </source>
</reference>
<dbReference type="InterPro" id="IPR044925">
    <property type="entry name" value="His-Me_finger_sf"/>
</dbReference>
<dbReference type="SUPFAM" id="SSF54060">
    <property type="entry name" value="His-Me finger endonucleases"/>
    <property type="match status" value="1"/>
</dbReference>
<feature type="domain" description="Nuclease-associated modular DNA-binding 1" evidence="1">
    <location>
        <begin position="185"/>
        <end position="216"/>
    </location>
</feature>
<dbReference type="Gene3D" id="3.90.75.20">
    <property type="match status" value="1"/>
</dbReference>
<dbReference type="GO" id="GO:0016788">
    <property type="term" value="F:hydrolase activity, acting on ester bonds"/>
    <property type="evidence" value="ECO:0007669"/>
    <property type="project" value="InterPro"/>
</dbReference>
<dbReference type="EMBL" id="FOAF01000001">
    <property type="protein sequence ID" value="SEK88442.1"/>
    <property type="molecule type" value="Genomic_DNA"/>
</dbReference>
<dbReference type="RefSeq" id="WP_093320916.1">
    <property type="nucleotide sequence ID" value="NZ_FOAF01000001.1"/>
</dbReference>
<accession>A0A1H7KNT4</accession>
<dbReference type="Pfam" id="PF07453">
    <property type="entry name" value="NUMOD1"/>
    <property type="match status" value="1"/>
</dbReference>
<feature type="domain" description="NUMOD4" evidence="2">
    <location>
        <begin position="26"/>
        <end position="72"/>
    </location>
</feature>
<dbReference type="InterPro" id="IPR003647">
    <property type="entry name" value="Intron_nuc_1_rpt"/>
</dbReference>
<dbReference type="Proteomes" id="UP000199421">
    <property type="component" value="Unassembled WGS sequence"/>
</dbReference>
<sequence length="311" mass="36535">MAQLDKLYTDISKPYRDQSLTDRPGEKWKPVPGFEHYFAVSNYGRVKRLRRYSFDSIGRKFTTAEKIILPSINYCENKLKNDFTYRFQIQAQVEGRYVSFQVQRMVYYCFVEAYDLTDKNNIIISIKDNGLDIRPKYLKKITLSEKSKRTYETGRQQPTFLYDPSYKERAVNASNAIQAKMVSCYDLKGQLVETFTSILKARKKTGIWYDNIRYALRHPYHLMGGFYWRPGDDLVIDLAEKPGKDYRETRGSRITKFDLEGNPLERYLAISEAAKLNNISHRSIMKNVNNESENAGGFIWRLGHHYKKLKL</sequence>
<dbReference type="AlphaFoldDB" id="A0A1H7KNT4"/>
<dbReference type="InterPro" id="IPR036388">
    <property type="entry name" value="WH-like_DNA-bd_sf"/>
</dbReference>
<evidence type="ECO:0000313" key="4">
    <source>
        <dbReference type="Proteomes" id="UP000199421"/>
    </source>
</evidence>
<dbReference type="InterPro" id="IPR010896">
    <property type="entry name" value="NUMOD1"/>
</dbReference>